<comment type="caution">
    <text evidence="2">The sequence shown here is derived from an EMBL/GenBank/DDBJ whole genome shotgun (WGS) entry which is preliminary data.</text>
</comment>
<dbReference type="AlphaFoldDB" id="A0AA38GRF6"/>
<feature type="domain" description="Coenzyme Q-binding protein COQ10 START" evidence="1">
    <location>
        <begin position="41"/>
        <end position="86"/>
    </location>
</feature>
<gene>
    <name evidence="2" type="ORF">KI387_007246</name>
</gene>
<organism evidence="2 3">
    <name type="scientific">Taxus chinensis</name>
    <name type="common">Chinese yew</name>
    <name type="synonym">Taxus wallichiana var. chinensis</name>
    <dbReference type="NCBI Taxonomy" id="29808"/>
    <lineage>
        <taxon>Eukaryota</taxon>
        <taxon>Viridiplantae</taxon>
        <taxon>Streptophyta</taxon>
        <taxon>Embryophyta</taxon>
        <taxon>Tracheophyta</taxon>
        <taxon>Spermatophyta</taxon>
        <taxon>Pinopsida</taxon>
        <taxon>Pinidae</taxon>
        <taxon>Conifers II</taxon>
        <taxon>Cupressales</taxon>
        <taxon>Taxaceae</taxon>
        <taxon>Taxus</taxon>
    </lineage>
</organism>
<dbReference type="SUPFAM" id="SSF55961">
    <property type="entry name" value="Bet v1-like"/>
    <property type="match status" value="1"/>
</dbReference>
<reference evidence="2 3" key="1">
    <citation type="journal article" date="2021" name="Nat. Plants">
        <title>The Taxus genome provides insights into paclitaxel biosynthesis.</title>
        <authorList>
            <person name="Xiong X."/>
            <person name="Gou J."/>
            <person name="Liao Q."/>
            <person name="Li Y."/>
            <person name="Zhou Q."/>
            <person name="Bi G."/>
            <person name="Li C."/>
            <person name="Du R."/>
            <person name="Wang X."/>
            <person name="Sun T."/>
            <person name="Guo L."/>
            <person name="Liang H."/>
            <person name="Lu P."/>
            <person name="Wu Y."/>
            <person name="Zhang Z."/>
            <person name="Ro D.K."/>
            <person name="Shang Y."/>
            <person name="Huang S."/>
            <person name="Yan J."/>
        </authorList>
    </citation>
    <scope>NUCLEOTIDE SEQUENCE [LARGE SCALE GENOMIC DNA]</scope>
    <source>
        <strain evidence="2">Ta-2019</strain>
    </source>
</reference>
<evidence type="ECO:0000259" key="1">
    <source>
        <dbReference type="Pfam" id="PF03364"/>
    </source>
</evidence>
<dbReference type="Pfam" id="PF03364">
    <property type="entry name" value="Polyketide_cyc"/>
    <property type="match status" value="1"/>
</dbReference>
<dbReference type="InterPro" id="IPR005031">
    <property type="entry name" value="COQ10_START"/>
</dbReference>
<sequence>PVPVPVPVEKKNEEEEEGGKVKCKVEVISWRERRVSVEVVIEADEQSVWEVLTDYDRLAEFIPNLVLSEIIQGNKQGRIRVRQRGMQRN</sequence>
<evidence type="ECO:0000313" key="2">
    <source>
        <dbReference type="EMBL" id="KAH9327068.1"/>
    </source>
</evidence>
<dbReference type="Proteomes" id="UP000824469">
    <property type="component" value="Unassembled WGS sequence"/>
</dbReference>
<feature type="non-terminal residue" evidence="2">
    <location>
        <position position="89"/>
    </location>
</feature>
<dbReference type="EMBL" id="JAHRHJ020000002">
    <property type="protein sequence ID" value="KAH9327068.1"/>
    <property type="molecule type" value="Genomic_DNA"/>
</dbReference>
<keyword evidence="3" id="KW-1185">Reference proteome</keyword>
<proteinExistence type="predicted"/>
<dbReference type="PANTHER" id="PTHR34060">
    <property type="entry name" value="POLYKETIDE CYCLASE / DEHYDRASE AND LIPID TRANSPORT PROTEIN"/>
    <property type="match status" value="1"/>
</dbReference>
<protein>
    <recommendedName>
        <fullName evidence="1">Coenzyme Q-binding protein COQ10 START domain-containing protein</fullName>
    </recommendedName>
</protein>
<feature type="non-terminal residue" evidence="2">
    <location>
        <position position="1"/>
    </location>
</feature>
<dbReference type="GO" id="GO:0042548">
    <property type="term" value="P:regulation of photosynthesis, light reaction"/>
    <property type="evidence" value="ECO:0007669"/>
    <property type="project" value="TreeGrafter"/>
</dbReference>
<dbReference type="Gene3D" id="3.30.530.20">
    <property type="match status" value="1"/>
</dbReference>
<dbReference type="PANTHER" id="PTHR34060:SF2">
    <property type="entry name" value="OS03G0837900 PROTEIN"/>
    <property type="match status" value="1"/>
</dbReference>
<dbReference type="InterPro" id="IPR023393">
    <property type="entry name" value="START-like_dom_sf"/>
</dbReference>
<evidence type="ECO:0000313" key="3">
    <source>
        <dbReference type="Proteomes" id="UP000824469"/>
    </source>
</evidence>
<name>A0AA38GRF6_TAXCH</name>
<accession>A0AA38GRF6</accession>